<feature type="region of interest" description="Disordered" evidence="1">
    <location>
        <begin position="171"/>
        <end position="251"/>
    </location>
</feature>
<feature type="compositionally biased region" description="Low complexity" evidence="1">
    <location>
        <begin position="183"/>
        <end position="210"/>
    </location>
</feature>
<evidence type="ECO:0000256" key="1">
    <source>
        <dbReference type="SAM" id="MobiDB-lite"/>
    </source>
</evidence>
<feature type="compositionally biased region" description="Basic and acidic residues" evidence="1">
    <location>
        <begin position="22"/>
        <end position="31"/>
    </location>
</feature>
<feature type="compositionally biased region" description="Low complexity" evidence="1">
    <location>
        <begin position="86"/>
        <end position="110"/>
    </location>
</feature>
<evidence type="ECO:0000313" key="2">
    <source>
        <dbReference type="EMBL" id="WGW03723.1"/>
    </source>
</evidence>
<feature type="region of interest" description="Disordered" evidence="1">
    <location>
        <begin position="22"/>
        <end position="156"/>
    </location>
</feature>
<reference evidence="2 3" key="1">
    <citation type="submission" date="2023-05" db="EMBL/GenBank/DDBJ databases">
        <title>YMD87, complete Genome.</title>
        <authorList>
            <person name="Zhang J."/>
            <person name="Xu X."/>
        </authorList>
    </citation>
    <scope>NUCLEOTIDE SEQUENCE [LARGE SCALE GENOMIC DNA]</scope>
    <source>
        <strain evidence="2 3">YMD87</strain>
    </source>
</reference>
<evidence type="ECO:0008006" key="4">
    <source>
        <dbReference type="Google" id="ProtNLM"/>
    </source>
</evidence>
<proteinExistence type="predicted"/>
<feature type="compositionally biased region" description="Basic and acidic residues" evidence="1">
    <location>
        <begin position="280"/>
        <end position="299"/>
    </location>
</feature>
<feature type="compositionally biased region" description="Basic and acidic residues" evidence="1">
    <location>
        <begin position="48"/>
        <end position="58"/>
    </location>
</feature>
<feature type="region of interest" description="Disordered" evidence="1">
    <location>
        <begin position="275"/>
        <end position="299"/>
    </location>
</feature>
<sequence>MSDPVTNMEIEDVLSSIRRLVSEDSRPKRVPDSPSQPGKLVLTPALRVKQDSPAKAPDRPASAPVLLTNPTVLPAEDIPAEPAPEPQAAVELPAPEPAVPEQAEPQAIPETIPDADSAQVADQPEDRQDPAEPLPEVDETDMAFFDNHDLDDDAPLTASSILSQLVEQEVARAFSTETDDSAPAEQAADSAPQPAEAATDAPETAAPVEAQQPMLDEPEDSADLAPQVQSDTAAEDAPAQSLESKIAELEAMVGRTPDEWECDSSEEPAFVHRPATPIDWEDHHDNRPKADRTKPELKPMEPELTAIATENEALPTIDEATLREMVSDIVRQELQGALGERITRNVRKLVRREIHRAMVSQDFD</sequence>
<keyword evidence="3" id="KW-1185">Reference proteome</keyword>
<organism evidence="2 3">
    <name type="scientific">Tropicibacter oceani</name>
    <dbReference type="NCBI Taxonomy" id="3058420"/>
    <lineage>
        <taxon>Bacteria</taxon>
        <taxon>Pseudomonadati</taxon>
        <taxon>Pseudomonadota</taxon>
        <taxon>Alphaproteobacteria</taxon>
        <taxon>Rhodobacterales</taxon>
        <taxon>Roseobacteraceae</taxon>
        <taxon>Tropicibacter</taxon>
    </lineage>
</organism>
<dbReference type="EMBL" id="CP124616">
    <property type="protein sequence ID" value="WGW03723.1"/>
    <property type="molecule type" value="Genomic_DNA"/>
</dbReference>
<evidence type="ECO:0000313" key="3">
    <source>
        <dbReference type="Proteomes" id="UP001241605"/>
    </source>
</evidence>
<accession>A0ABY8QIC8</accession>
<dbReference type="RefSeq" id="WP_282300353.1">
    <property type="nucleotide sequence ID" value="NZ_CP124616.1"/>
</dbReference>
<dbReference type="Proteomes" id="UP001241605">
    <property type="component" value="Chromosome"/>
</dbReference>
<gene>
    <name evidence="2" type="ORF">QF118_17665</name>
</gene>
<name>A0ABY8QIC8_9RHOB</name>
<protein>
    <recommendedName>
        <fullName evidence="4">DUF2497 domain-containing protein</fullName>
    </recommendedName>
</protein>